<dbReference type="SUPFAM" id="SSF48317">
    <property type="entry name" value="Acid phosphatase/Vanadium-dependent haloperoxidase"/>
    <property type="match status" value="1"/>
</dbReference>
<feature type="domain" description="Phosphatidic acid phosphatase type 2/haloperoxidase" evidence="2">
    <location>
        <begin position="89"/>
        <end position="202"/>
    </location>
</feature>
<dbReference type="PANTHER" id="PTHR14969">
    <property type="entry name" value="SPHINGOSINE-1-PHOSPHATE PHOSPHOHYDROLASE"/>
    <property type="match status" value="1"/>
</dbReference>
<dbReference type="CDD" id="cd03392">
    <property type="entry name" value="PAP2_like_2"/>
    <property type="match status" value="1"/>
</dbReference>
<feature type="transmembrane region" description="Helical" evidence="1">
    <location>
        <begin position="131"/>
        <end position="149"/>
    </location>
</feature>
<feature type="transmembrane region" description="Helical" evidence="1">
    <location>
        <begin position="187"/>
        <end position="205"/>
    </location>
</feature>
<dbReference type="PANTHER" id="PTHR14969:SF13">
    <property type="entry name" value="AT30094P"/>
    <property type="match status" value="1"/>
</dbReference>
<evidence type="ECO:0000256" key="1">
    <source>
        <dbReference type="SAM" id="Phobius"/>
    </source>
</evidence>
<keyword evidence="1" id="KW-0812">Transmembrane</keyword>
<accession>A0A511Z9L8</accession>
<evidence type="ECO:0000259" key="2">
    <source>
        <dbReference type="SMART" id="SM00014"/>
    </source>
</evidence>
<keyword evidence="1" id="KW-0472">Membrane</keyword>
<comment type="caution">
    <text evidence="3">The sequence shown here is derived from an EMBL/GenBank/DDBJ whole genome shotgun (WGS) entry which is preliminary data.</text>
</comment>
<dbReference type="InterPro" id="IPR000326">
    <property type="entry name" value="PAP2/HPO"/>
</dbReference>
<dbReference type="RefSeq" id="WP_170232699.1">
    <property type="nucleotide sequence ID" value="NZ_BJYL01000033.1"/>
</dbReference>
<protein>
    <submittedName>
        <fullName evidence="3">Phosphatidylglycerophosphatase B</fullName>
    </submittedName>
</protein>
<dbReference type="SMART" id="SM00014">
    <property type="entry name" value="acidPPc"/>
    <property type="match status" value="1"/>
</dbReference>
<feature type="transmembrane region" description="Helical" evidence="1">
    <location>
        <begin position="59"/>
        <end position="84"/>
    </location>
</feature>
<dbReference type="Proteomes" id="UP000321901">
    <property type="component" value="Unassembled WGS sequence"/>
</dbReference>
<proteinExistence type="predicted"/>
<evidence type="ECO:0000313" key="4">
    <source>
        <dbReference type="Proteomes" id="UP000321901"/>
    </source>
</evidence>
<name>A0A511Z9L8_9BACL</name>
<feature type="transmembrane region" description="Helical" evidence="1">
    <location>
        <begin position="161"/>
        <end position="181"/>
    </location>
</feature>
<dbReference type="Gene3D" id="1.20.144.10">
    <property type="entry name" value="Phosphatidic acid phosphatase type 2/haloperoxidase"/>
    <property type="match status" value="2"/>
</dbReference>
<reference evidence="3 4" key="1">
    <citation type="submission" date="2019-07" db="EMBL/GenBank/DDBJ databases">
        <title>Whole genome shotgun sequence of Sporosarcina luteola NBRC 105378.</title>
        <authorList>
            <person name="Hosoyama A."/>
            <person name="Uohara A."/>
            <person name="Ohji S."/>
            <person name="Ichikawa N."/>
        </authorList>
    </citation>
    <scope>NUCLEOTIDE SEQUENCE [LARGE SCALE GENOMIC DNA]</scope>
    <source>
        <strain evidence="3 4">NBRC 105378</strain>
    </source>
</reference>
<keyword evidence="1" id="KW-1133">Transmembrane helix</keyword>
<organism evidence="3 4">
    <name type="scientific">Sporosarcina luteola</name>
    <dbReference type="NCBI Taxonomy" id="582850"/>
    <lineage>
        <taxon>Bacteria</taxon>
        <taxon>Bacillati</taxon>
        <taxon>Bacillota</taxon>
        <taxon>Bacilli</taxon>
        <taxon>Bacillales</taxon>
        <taxon>Caryophanaceae</taxon>
        <taxon>Sporosarcina</taxon>
    </lineage>
</organism>
<dbReference type="InterPro" id="IPR036938">
    <property type="entry name" value="PAP2/HPO_sf"/>
</dbReference>
<gene>
    <name evidence="3" type="primary">pgpB</name>
    <name evidence="3" type="ORF">SLU01_24620</name>
</gene>
<evidence type="ECO:0000313" key="3">
    <source>
        <dbReference type="EMBL" id="GEN84150.1"/>
    </source>
</evidence>
<feature type="transmembrane region" description="Helical" evidence="1">
    <location>
        <begin position="91"/>
        <end position="111"/>
    </location>
</feature>
<sequence length="217" mass="24483">MKETTLRPTIAILLCILFTGIFVFLAVGISRDTMIGFDRPIIQTVQGWEASWLTPIMNAFTLIGSTKAVMFLIIAVTALLYWVFRARSSAYFFFFALIGTGVLNQSLKIIFKRARPEFHRLAEATGYSFPSGHTMMAFSLYTMAVILLWRQLRTTTAKIVLLAFAVFMFGMIAISRIYLGVHYPSDIAGGISASAFWIILTVALFDHFQRRKKRSPV</sequence>
<dbReference type="EMBL" id="BJYL01000033">
    <property type="protein sequence ID" value="GEN84150.1"/>
    <property type="molecule type" value="Genomic_DNA"/>
</dbReference>
<dbReference type="AlphaFoldDB" id="A0A511Z9L8"/>
<keyword evidence="4" id="KW-1185">Reference proteome</keyword>
<feature type="transmembrane region" description="Helical" evidence="1">
    <location>
        <begin position="12"/>
        <end position="30"/>
    </location>
</feature>
<dbReference type="Pfam" id="PF01569">
    <property type="entry name" value="PAP2"/>
    <property type="match status" value="1"/>
</dbReference>